<gene>
    <name evidence="3" type="ORF">DDZ13_07560</name>
</gene>
<proteinExistence type="predicted"/>
<dbReference type="Proteomes" id="UP000247099">
    <property type="component" value="Unassembled WGS sequence"/>
</dbReference>
<evidence type="ECO:0000313" key="4">
    <source>
        <dbReference type="Proteomes" id="UP000247099"/>
    </source>
</evidence>
<organism evidence="3 4">
    <name type="scientific">Coraliomargarita sinensis</name>
    <dbReference type="NCBI Taxonomy" id="2174842"/>
    <lineage>
        <taxon>Bacteria</taxon>
        <taxon>Pseudomonadati</taxon>
        <taxon>Verrucomicrobiota</taxon>
        <taxon>Opitutia</taxon>
        <taxon>Puniceicoccales</taxon>
        <taxon>Coraliomargaritaceae</taxon>
        <taxon>Coraliomargarita</taxon>
    </lineage>
</organism>
<dbReference type="EMBL" id="QHJQ01000004">
    <property type="protein sequence ID" value="PXA04380.1"/>
    <property type="molecule type" value="Genomic_DNA"/>
</dbReference>
<accession>A0A317ZG35</accession>
<feature type="transmembrane region" description="Helical" evidence="2">
    <location>
        <begin position="84"/>
        <end position="106"/>
    </location>
</feature>
<evidence type="ECO:0008006" key="5">
    <source>
        <dbReference type="Google" id="ProtNLM"/>
    </source>
</evidence>
<reference evidence="3 4" key="1">
    <citation type="submission" date="2018-05" db="EMBL/GenBank/DDBJ databases">
        <title>Coraliomargarita sinensis sp. nov., isolated from a marine solar saltern.</title>
        <authorList>
            <person name="Zhou L.Y."/>
        </authorList>
    </citation>
    <scope>NUCLEOTIDE SEQUENCE [LARGE SCALE GENOMIC DNA]</scope>
    <source>
        <strain evidence="3 4">WN38</strain>
    </source>
</reference>
<evidence type="ECO:0000313" key="3">
    <source>
        <dbReference type="EMBL" id="PXA04380.1"/>
    </source>
</evidence>
<feature type="region of interest" description="Disordered" evidence="1">
    <location>
        <begin position="1"/>
        <end position="22"/>
    </location>
</feature>
<keyword evidence="2" id="KW-0472">Membrane</keyword>
<keyword evidence="4" id="KW-1185">Reference proteome</keyword>
<sequence length="1351" mass="151721">MRLNPRGSNHVHGNSCEHAPEQPPHMIEKRLAVALIFQIINCYQPFHSYRDFHRTTNSYPPSPITPLMQPEASIQARRGNNQGFALILSLSILALVTLIGLTLMSLSQVSVRSAAMESSKAQARANAKMALMVALGELQEEMGPDMRISAEAAIHDTKPEDEAIDGVAQPHWLAVYDSWGNWLNASYTPDGKEASQVSAIGDTYVDKRAPMFRRWLVSMPRDLRSNVNSAENLPNMNDSVVMVGEGTLGQAHAQARPEKVTRAYRIKASERDVYAWWIGPENHKAKVGLAAQEREELSADQWAVGQGVSSEVAIGAIDGFGSLDIGSEEAAERASRIPNFESLPLVDVEESKTKEMFFDLTGVSSGILSNTRSGGLKKDLSLLFENSDTSIPQEYSQVNRYEPEPSVRPLSKDILEEDAELPRRPFSSWPNMRHYYRMYHEDNDTEPPKDGRYTEYEVYRELQYPSSSGQPYAQPLVPFQTAGSGDTKYSNDWWFGENAYKRFPLISKLLIIQSYKAEYVDADEDPATPDTLEFFHYDTPIVTFWNPYNVPLIINSRDLAMSASSRNIWPHRFALYDESGERNSNSRVTRTSESSSPADLSTLSGDPIVFEPGAFRVFSFRNEVVSSFGTNEGDYTLYEGYDPFGTSAFRAADTTNVNNFDWFDVQYDHGAGIRGRPGSGNNTDGNVPGSLSIKNLVYAKNRYWGRSGIPAYYQVDWFQKSQQHESLLNGSLELIQVATDPLNVAYSLFTIKGVNQLDQAAPWAEDWRNRNWLFAPPYYYGSGLFMTEVSERRAHTQRLDSPYWVGFGALSTSKLGQLTAGDPSTDRQWLGGGSTPYERVSAAPLLELPTAPLSSIASFAGMRMTPGYVWFQDLNPDWKNWKGFASHWHTLPAGDIITQYNAINKMYAYQSGMTGPGIGNSFVHPMIPREDVYHYYNNSISHVQKTKEMRDNRLERNDLEAEATEAYDTKAYADYWDHVLLLNDALWDEYFISSIADQTRPWASASDNLQANLEALTAGEALPISRYQYYDGGLDAAEVQDKLTGDDAFMKAAEHLRVDGAFNVNSTSVNAWYAVLKGIRERKLFYRNASGNLKEVDVPDDHIALSRFDTPTTDKEMADASSGVTRDDGLSAWSGVRFLDDDQIRLLAEKCVEQVKKRGPFLNFSEFINRRLEDSKLGLMGALQSAIDYDDDSPEPGSINYRFKDSPLLRISPSDLGPNEYPTPEAVEGSRLAGIPGYVVQSDVLKPIANTLQVRDDTFRIRAYGEVLDPKGKVIGRAWCEAVVQRSPDYVDPANQAYEANYVYEGAPPNDTYDPRWDGEFVPNSNLSELNRRFGRRFEIKSFRWLNSDEV</sequence>
<protein>
    <recommendedName>
        <fullName evidence="5">Verru_Chthon cassette protein A</fullName>
    </recommendedName>
</protein>
<comment type="caution">
    <text evidence="3">The sequence shown here is derived from an EMBL/GenBank/DDBJ whole genome shotgun (WGS) entry which is preliminary data.</text>
</comment>
<evidence type="ECO:0000256" key="2">
    <source>
        <dbReference type="SAM" id="Phobius"/>
    </source>
</evidence>
<name>A0A317ZG35_9BACT</name>
<keyword evidence="2" id="KW-1133">Transmembrane helix</keyword>
<keyword evidence="2" id="KW-0812">Transmembrane</keyword>
<dbReference type="InParanoid" id="A0A317ZG35"/>
<evidence type="ECO:0000256" key="1">
    <source>
        <dbReference type="SAM" id="MobiDB-lite"/>
    </source>
</evidence>